<dbReference type="PANTHER" id="PTHR43142:SF1">
    <property type="entry name" value="CARBOXYLIC ESTER HYDROLASE"/>
    <property type="match status" value="1"/>
</dbReference>
<feature type="domain" description="Carboxylesterase type B" evidence="5">
    <location>
        <begin position="36"/>
        <end position="560"/>
    </location>
</feature>
<comment type="caution">
    <text evidence="6">The sequence shown here is derived from an EMBL/GenBank/DDBJ whole genome shotgun (WGS) entry which is preliminary data.</text>
</comment>
<evidence type="ECO:0000256" key="1">
    <source>
        <dbReference type="ARBA" id="ARBA00005964"/>
    </source>
</evidence>
<keyword evidence="2" id="KW-0719">Serine esterase</keyword>
<dbReference type="InterPro" id="IPR029058">
    <property type="entry name" value="AB_hydrolase_fold"/>
</dbReference>
<dbReference type="GO" id="GO:0052689">
    <property type="term" value="F:carboxylic ester hydrolase activity"/>
    <property type="evidence" value="ECO:0007669"/>
    <property type="project" value="UniProtKB-KW"/>
</dbReference>
<dbReference type="EMBL" id="JAHXZJ010001492">
    <property type="protein sequence ID" value="KAH0551918.1"/>
    <property type="molecule type" value="Genomic_DNA"/>
</dbReference>
<keyword evidence="4" id="KW-0325">Glycoprotein</keyword>
<dbReference type="SUPFAM" id="SSF53474">
    <property type="entry name" value="alpha/beta-Hydrolases"/>
    <property type="match status" value="1"/>
</dbReference>
<keyword evidence="3" id="KW-0378">Hydrolase</keyword>
<sequence length="576" mass="65351">MLRYIRLLIIIEATLRMKTLVLAILIIASVFGDDAAPELTIPLGRIKGSMMRTRLGKDIYTFRGLRYAESPEGKQRFKIAVPAKPWSGVFDASAEGPSCPRLGGNLTQEDCLRLNVYTKKVPKLGDNSAKSPVIVFFHPGGFYGFSGQSYLFGPQYLLDEEVVLVTTNYRLGAIGFTATGDAEFPGNLGLKDQVQALRWVQQNIAAFNGDPECVTIVGYSAGSWSVALHMLSPMSRGLFHRAVAMSGSPTKGKQLQHQQLDLAKKQAQLVGCSSENTTIMRECFEKVPADKMAATVRNMTEWGWDPIRFWSAVVEPDIPGLERFIVEQPVDTIRCGNFYRVPFMSGSTLDEFGGQARLPVVAARHGNNSVFDDLNANWDYIAPIAFQFERKTSRSKWISKELRAFYFKNETIGLQNWQALSHLYGDAIVSFPIHRIVDLVSRYSDQPVYYYHFVYPGRYSWHVWSDTKKPFGVVHHDDLMYLFYMQRYFPYLNETAPEIPTVEHMTAMWASFAKTGNPIPKDNPLFKDVTWEPFQPETKQYLEINSNLTMKFNLNAERMEAFERIFPLDESNCKNG</sequence>
<accession>A0AAV7IEF7</accession>
<evidence type="ECO:0000313" key="7">
    <source>
        <dbReference type="Proteomes" id="UP000826195"/>
    </source>
</evidence>
<evidence type="ECO:0000313" key="6">
    <source>
        <dbReference type="EMBL" id="KAH0551918.1"/>
    </source>
</evidence>
<dbReference type="Proteomes" id="UP000826195">
    <property type="component" value="Unassembled WGS sequence"/>
</dbReference>
<keyword evidence="7" id="KW-1185">Reference proteome</keyword>
<dbReference type="PANTHER" id="PTHR43142">
    <property type="entry name" value="CARBOXYLIC ESTER HYDROLASE"/>
    <property type="match status" value="1"/>
</dbReference>
<dbReference type="AlphaFoldDB" id="A0AAV7IEF7"/>
<reference evidence="6 7" key="1">
    <citation type="journal article" date="2021" name="J. Hered.">
        <title>A chromosome-level genome assembly of the parasitoid wasp, Cotesia glomerata (Hymenoptera: Braconidae).</title>
        <authorList>
            <person name="Pinto B.J."/>
            <person name="Weis J.J."/>
            <person name="Gamble T."/>
            <person name="Ode P.J."/>
            <person name="Paul R."/>
            <person name="Zaspel J.M."/>
        </authorList>
    </citation>
    <scope>NUCLEOTIDE SEQUENCE [LARGE SCALE GENOMIC DNA]</scope>
    <source>
        <strain evidence="6">CgM1</strain>
    </source>
</reference>
<evidence type="ECO:0000256" key="3">
    <source>
        <dbReference type="ARBA" id="ARBA00022801"/>
    </source>
</evidence>
<evidence type="ECO:0000259" key="5">
    <source>
        <dbReference type="Pfam" id="PF00135"/>
    </source>
</evidence>
<proteinExistence type="inferred from homology"/>
<protein>
    <recommendedName>
        <fullName evidence="5">Carboxylesterase type B domain-containing protein</fullName>
    </recommendedName>
</protein>
<dbReference type="InterPro" id="IPR002018">
    <property type="entry name" value="CarbesteraseB"/>
</dbReference>
<comment type="similarity">
    <text evidence="1">Belongs to the type-B carboxylesterase/lipase family.</text>
</comment>
<organism evidence="6 7">
    <name type="scientific">Cotesia glomerata</name>
    <name type="common">Lepidopteran parasitic wasp</name>
    <name type="synonym">Apanteles glomeratus</name>
    <dbReference type="NCBI Taxonomy" id="32391"/>
    <lineage>
        <taxon>Eukaryota</taxon>
        <taxon>Metazoa</taxon>
        <taxon>Ecdysozoa</taxon>
        <taxon>Arthropoda</taxon>
        <taxon>Hexapoda</taxon>
        <taxon>Insecta</taxon>
        <taxon>Pterygota</taxon>
        <taxon>Neoptera</taxon>
        <taxon>Endopterygota</taxon>
        <taxon>Hymenoptera</taxon>
        <taxon>Apocrita</taxon>
        <taxon>Ichneumonoidea</taxon>
        <taxon>Braconidae</taxon>
        <taxon>Microgastrinae</taxon>
        <taxon>Cotesia</taxon>
    </lineage>
</organism>
<gene>
    <name evidence="6" type="ORF">KQX54_003004</name>
</gene>
<evidence type="ECO:0000256" key="2">
    <source>
        <dbReference type="ARBA" id="ARBA00022487"/>
    </source>
</evidence>
<evidence type="ECO:0000256" key="4">
    <source>
        <dbReference type="ARBA" id="ARBA00023180"/>
    </source>
</evidence>
<name>A0AAV7IEF7_COTGL</name>
<dbReference type="Pfam" id="PF00135">
    <property type="entry name" value="COesterase"/>
    <property type="match status" value="1"/>
</dbReference>
<dbReference type="Gene3D" id="3.40.50.1820">
    <property type="entry name" value="alpha/beta hydrolase"/>
    <property type="match status" value="1"/>
</dbReference>